<organism evidence="1 2">
    <name type="scientific">Diversispora eburnea</name>
    <dbReference type="NCBI Taxonomy" id="1213867"/>
    <lineage>
        <taxon>Eukaryota</taxon>
        <taxon>Fungi</taxon>
        <taxon>Fungi incertae sedis</taxon>
        <taxon>Mucoromycota</taxon>
        <taxon>Glomeromycotina</taxon>
        <taxon>Glomeromycetes</taxon>
        <taxon>Diversisporales</taxon>
        <taxon>Diversisporaceae</taxon>
        <taxon>Diversispora</taxon>
    </lineage>
</organism>
<evidence type="ECO:0000313" key="2">
    <source>
        <dbReference type="Proteomes" id="UP000789706"/>
    </source>
</evidence>
<name>A0A9N9AB85_9GLOM</name>
<gene>
    <name evidence="1" type="ORF">DEBURN_LOCUS5759</name>
</gene>
<comment type="caution">
    <text evidence="1">The sequence shown here is derived from an EMBL/GenBank/DDBJ whole genome shotgun (WGS) entry which is preliminary data.</text>
</comment>
<dbReference type="EMBL" id="CAJVPK010000533">
    <property type="protein sequence ID" value="CAG8522994.1"/>
    <property type="molecule type" value="Genomic_DNA"/>
</dbReference>
<reference evidence="1" key="1">
    <citation type="submission" date="2021-06" db="EMBL/GenBank/DDBJ databases">
        <authorList>
            <person name="Kallberg Y."/>
            <person name="Tangrot J."/>
            <person name="Rosling A."/>
        </authorList>
    </citation>
    <scope>NUCLEOTIDE SEQUENCE</scope>
    <source>
        <strain evidence="1">AZ414A</strain>
    </source>
</reference>
<proteinExistence type="predicted"/>
<sequence>SRVDTELCLWNSSAITASSSLSSHIIKGEDVVSGDEKRVLGTEMFLSVGSSSGYKVKIDSILLCDVTGVVGES</sequence>
<protein>
    <submittedName>
        <fullName evidence="1">3926_t:CDS:1</fullName>
    </submittedName>
</protein>
<keyword evidence="2" id="KW-1185">Reference proteome</keyword>
<feature type="non-terminal residue" evidence="1">
    <location>
        <position position="1"/>
    </location>
</feature>
<dbReference type="Proteomes" id="UP000789706">
    <property type="component" value="Unassembled WGS sequence"/>
</dbReference>
<dbReference type="AlphaFoldDB" id="A0A9N9AB85"/>
<accession>A0A9N9AB85</accession>
<evidence type="ECO:0000313" key="1">
    <source>
        <dbReference type="EMBL" id="CAG8522994.1"/>
    </source>
</evidence>